<dbReference type="Proteomes" id="UP001057402">
    <property type="component" value="Chromosome 11"/>
</dbReference>
<name>A0ACB9LHI2_9MYRT</name>
<evidence type="ECO:0000313" key="2">
    <source>
        <dbReference type="Proteomes" id="UP001057402"/>
    </source>
</evidence>
<accession>A0ACB9LHI2</accession>
<evidence type="ECO:0000313" key="1">
    <source>
        <dbReference type="EMBL" id="KAI4310779.1"/>
    </source>
</evidence>
<comment type="caution">
    <text evidence="1">The sequence shown here is derived from an EMBL/GenBank/DDBJ whole genome shotgun (WGS) entry which is preliminary data.</text>
</comment>
<protein>
    <submittedName>
        <fullName evidence="1">Uncharacterized protein</fullName>
    </submittedName>
</protein>
<gene>
    <name evidence="1" type="ORF">MLD38_035729</name>
</gene>
<dbReference type="EMBL" id="CM042890">
    <property type="protein sequence ID" value="KAI4310779.1"/>
    <property type="molecule type" value="Genomic_DNA"/>
</dbReference>
<proteinExistence type="predicted"/>
<keyword evidence="2" id="KW-1185">Reference proteome</keyword>
<reference evidence="2" key="1">
    <citation type="journal article" date="2023" name="Front. Plant Sci.">
        <title>Chromosomal-level genome assembly of Melastoma candidum provides insights into trichome evolution.</title>
        <authorList>
            <person name="Zhong Y."/>
            <person name="Wu W."/>
            <person name="Sun C."/>
            <person name="Zou P."/>
            <person name="Liu Y."/>
            <person name="Dai S."/>
            <person name="Zhou R."/>
        </authorList>
    </citation>
    <scope>NUCLEOTIDE SEQUENCE [LARGE SCALE GENOMIC DNA]</scope>
</reference>
<organism evidence="1 2">
    <name type="scientific">Melastoma candidum</name>
    <dbReference type="NCBI Taxonomy" id="119954"/>
    <lineage>
        <taxon>Eukaryota</taxon>
        <taxon>Viridiplantae</taxon>
        <taxon>Streptophyta</taxon>
        <taxon>Embryophyta</taxon>
        <taxon>Tracheophyta</taxon>
        <taxon>Spermatophyta</taxon>
        <taxon>Magnoliopsida</taxon>
        <taxon>eudicotyledons</taxon>
        <taxon>Gunneridae</taxon>
        <taxon>Pentapetalae</taxon>
        <taxon>rosids</taxon>
        <taxon>malvids</taxon>
        <taxon>Myrtales</taxon>
        <taxon>Melastomataceae</taxon>
        <taxon>Melastomatoideae</taxon>
        <taxon>Melastomateae</taxon>
        <taxon>Melastoma</taxon>
    </lineage>
</organism>
<sequence length="110" mass="12181">MGSPLLHTHLILPLVSLILIFCTSTRASIEHRPAMTTYCEGPISDCSSYVELEMASEASLRILTATQVEHISYGALMPGTTPSSLKRKSYYNCMPGEGNPYTRPWCCYSM</sequence>